<evidence type="ECO:0000313" key="2">
    <source>
        <dbReference type="Proteomes" id="UP000479000"/>
    </source>
</evidence>
<sequence length="61" mass="7244">MSIESTEQLNLVDRRMAMWLKALRLLITMYRRPTINMISTTYQHSAISYDFSLPMRMLVTC</sequence>
<keyword evidence="2" id="KW-1185">Reference proteome</keyword>
<evidence type="ECO:0000313" key="1">
    <source>
        <dbReference type="EMBL" id="CAB0005177.1"/>
    </source>
</evidence>
<accession>A0A6H5GMF9</accession>
<dbReference type="AlphaFoldDB" id="A0A6H5GMF9"/>
<gene>
    <name evidence="1" type="ORF">NTEN_LOCUS10654</name>
</gene>
<protein>
    <submittedName>
        <fullName evidence="1">Uncharacterized protein</fullName>
    </submittedName>
</protein>
<dbReference type="Proteomes" id="UP000479000">
    <property type="component" value="Unassembled WGS sequence"/>
</dbReference>
<proteinExistence type="predicted"/>
<reference evidence="1 2" key="1">
    <citation type="submission" date="2020-02" db="EMBL/GenBank/DDBJ databases">
        <authorList>
            <person name="Ferguson B K."/>
        </authorList>
    </citation>
    <scope>NUCLEOTIDE SEQUENCE [LARGE SCALE GENOMIC DNA]</scope>
</reference>
<dbReference type="EMBL" id="CADCXU010015986">
    <property type="protein sequence ID" value="CAB0005177.1"/>
    <property type="molecule type" value="Genomic_DNA"/>
</dbReference>
<name>A0A6H5GMF9_9HEMI</name>
<organism evidence="1 2">
    <name type="scientific">Nesidiocoris tenuis</name>
    <dbReference type="NCBI Taxonomy" id="355587"/>
    <lineage>
        <taxon>Eukaryota</taxon>
        <taxon>Metazoa</taxon>
        <taxon>Ecdysozoa</taxon>
        <taxon>Arthropoda</taxon>
        <taxon>Hexapoda</taxon>
        <taxon>Insecta</taxon>
        <taxon>Pterygota</taxon>
        <taxon>Neoptera</taxon>
        <taxon>Paraneoptera</taxon>
        <taxon>Hemiptera</taxon>
        <taxon>Heteroptera</taxon>
        <taxon>Panheteroptera</taxon>
        <taxon>Cimicomorpha</taxon>
        <taxon>Miridae</taxon>
        <taxon>Dicyphina</taxon>
        <taxon>Nesidiocoris</taxon>
    </lineage>
</organism>